<dbReference type="InterPro" id="IPR012677">
    <property type="entry name" value="Nucleotide-bd_a/b_plait_sf"/>
</dbReference>
<evidence type="ECO:0000256" key="1">
    <source>
        <dbReference type="ARBA" id="ARBA00022737"/>
    </source>
</evidence>
<feature type="region of interest" description="Disordered" evidence="4">
    <location>
        <begin position="399"/>
        <end position="421"/>
    </location>
</feature>
<evidence type="ECO:0000313" key="6">
    <source>
        <dbReference type="EMBL" id="KAJ7362315.1"/>
    </source>
</evidence>
<dbReference type="PANTHER" id="PTHR24012">
    <property type="entry name" value="RNA BINDING PROTEIN"/>
    <property type="match status" value="1"/>
</dbReference>
<dbReference type="AlphaFoldDB" id="A0AAD7ALH1"/>
<evidence type="ECO:0000313" key="7">
    <source>
        <dbReference type="Proteomes" id="UP001218218"/>
    </source>
</evidence>
<dbReference type="PROSITE" id="PS50102">
    <property type="entry name" value="RRM"/>
    <property type="match status" value="1"/>
</dbReference>
<dbReference type="GO" id="GO:0003723">
    <property type="term" value="F:RNA binding"/>
    <property type="evidence" value="ECO:0007669"/>
    <property type="project" value="UniProtKB-UniRule"/>
</dbReference>
<evidence type="ECO:0000259" key="5">
    <source>
        <dbReference type="PROSITE" id="PS50102"/>
    </source>
</evidence>
<protein>
    <recommendedName>
        <fullName evidence="5">RRM domain-containing protein</fullName>
    </recommendedName>
</protein>
<feature type="compositionally biased region" description="Low complexity" evidence="4">
    <location>
        <begin position="219"/>
        <end position="232"/>
    </location>
</feature>
<evidence type="ECO:0000256" key="3">
    <source>
        <dbReference type="PROSITE-ProRule" id="PRU00176"/>
    </source>
</evidence>
<gene>
    <name evidence="6" type="ORF">DFH08DRAFT_1024367</name>
</gene>
<feature type="compositionally biased region" description="Polar residues" evidence="4">
    <location>
        <begin position="405"/>
        <end position="415"/>
    </location>
</feature>
<dbReference type="SUPFAM" id="SSF54928">
    <property type="entry name" value="RNA-binding domain, RBD"/>
    <property type="match status" value="2"/>
</dbReference>
<proteinExistence type="predicted"/>
<dbReference type="SMART" id="SM00360">
    <property type="entry name" value="RRM"/>
    <property type="match status" value="2"/>
</dbReference>
<dbReference type="Pfam" id="PF00076">
    <property type="entry name" value="RRM_1"/>
    <property type="match status" value="1"/>
</dbReference>
<feature type="compositionally biased region" description="Low complexity" evidence="4">
    <location>
        <begin position="773"/>
        <end position="784"/>
    </location>
</feature>
<dbReference type="Proteomes" id="UP001218218">
    <property type="component" value="Unassembled WGS sequence"/>
</dbReference>
<dbReference type="InterPro" id="IPR035979">
    <property type="entry name" value="RBD_domain_sf"/>
</dbReference>
<dbReference type="Gene3D" id="3.30.70.330">
    <property type="match status" value="2"/>
</dbReference>
<keyword evidence="7" id="KW-1185">Reference proteome</keyword>
<feature type="region of interest" description="Disordered" evidence="4">
    <location>
        <begin position="212"/>
        <end position="246"/>
    </location>
</feature>
<keyword evidence="1" id="KW-0677">Repeat</keyword>
<feature type="domain" description="RRM" evidence="5">
    <location>
        <begin position="137"/>
        <end position="215"/>
    </location>
</feature>
<evidence type="ECO:0000256" key="2">
    <source>
        <dbReference type="ARBA" id="ARBA00022884"/>
    </source>
</evidence>
<feature type="compositionally biased region" description="Polar residues" evidence="4">
    <location>
        <begin position="785"/>
        <end position="802"/>
    </location>
</feature>
<dbReference type="InterPro" id="IPR000504">
    <property type="entry name" value="RRM_dom"/>
</dbReference>
<evidence type="ECO:0000256" key="4">
    <source>
        <dbReference type="SAM" id="MobiDB-lite"/>
    </source>
</evidence>
<dbReference type="EMBL" id="JARIHO010000004">
    <property type="protein sequence ID" value="KAJ7362315.1"/>
    <property type="molecule type" value="Genomic_DNA"/>
</dbReference>
<feature type="region of interest" description="Disordered" evidence="4">
    <location>
        <begin position="611"/>
        <end position="647"/>
    </location>
</feature>
<organism evidence="6 7">
    <name type="scientific">Mycena albidolilacea</name>
    <dbReference type="NCBI Taxonomy" id="1033008"/>
    <lineage>
        <taxon>Eukaryota</taxon>
        <taxon>Fungi</taxon>
        <taxon>Dikarya</taxon>
        <taxon>Basidiomycota</taxon>
        <taxon>Agaricomycotina</taxon>
        <taxon>Agaricomycetes</taxon>
        <taxon>Agaricomycetidae</taxon>
        <taxon>Agaricales</taxon>
        <taxon>Marasmiineae</taxon>
        <taxon>Mycenaceae</taxon>
        <taxon>Mycena</taxon>
    </lineage>
</organism>
<sequence length="826" mass="89093">MSVSTPASFSNLQGNTMKPLLIEDDDPAEFLGIPASESLASITTQYHSALNSPIPCETSELSTELPGGDLISFSSGDLDHLSGIVTFSEPLALSASSLSAIASKPPNSPEFSSNRHGFQPLREPQLVSDAKESGKTTNVYINGLPAGFRDDQLHAIAAPFGEIVSVRCFTRNGPNSSSGYGFVLFKTIAAAEKCIETLKRSDLHPSFSKVNKPPRIVCPNSPSFPARSSSTSLGSEKDSPLPRSPDLNFKAKMAQLEDKNSANVYIEGLPLSADKNVGGVYADIEDPKINNKKQTLMELVYPYVIQSTRFLPSKLPGSQTMIAFMRMATRAAAEDVILHLNGKTVCGWDGDENKVYLRIADTLDQRELRRSEATPREDEPGRLTIAQATLLNYRAKDLASKGSAGKTSPPITLPNQRAEPRFPDPLASTVHKLLTGNPGAGPRISLPPQVNQSIPDALPHPLAANIHNLLAGNMTQNFRPAPFPHDPMYAPYTCQAPLPPPPPMSMHPNVAALFGSLAAMQQQRGPPLAPGYLPPPLAGFPNHFNTNANVNRRPPVQSFKPNINIGQGGFSRVPSENFTMPVRGGNSMLDLNARPIAAALVNGNMNPRLAATPHATLPQFSPPPVTAQPRHTPSSHPHFHPHRNPVQSHTRLVAPLSFKPPSNANALPLISVDTTPSSRPTSFAATHLPATSIDIIKNTTNNGDLPPQPTFPPSHARASTAPVVPRQHYNNNGIDNILIPPMRRERLVTNANENMNTTTNTKSTTNTNLNMNTNLNAKQNQNPNLPTIRSPNTGYDAPRTTSRPAVSTRVFLGPQNVVHLPLLRFA</sequence>
<keyword evidence="2 3" id="KW-0694">RNA-binding</keyword>
<feature type="region of interest" description="Disordered" evidence="4">
    <location>
        <begin position="773"/>
        <end position="802"/>
    </location>
</feature>
<reference evidence="6" key="1">
    <citation type="submission" date="2023-03" db="EMBL/GenBank/DDBJ databases">
        <title>Massive genome expansion in bonnet fungi (Mycena s.s.) driven by repeated elements and novel gene families across ecological guilds.</title>
        <authorList>
            <consortium name="Lawrence Berkeley National Laboratory"/>
            <person name="Harder C.B."/>
            <person name="Miyauchi S."/>
            <person name="Viragh M."/>
            <person name="Kuo A."/>
            <person name="Thoen E."/>
            <person name="Andreopoulos B."/>
            <person name="Lu D."/>
            <person name="Skrede I."/>
            <person name="Drula E."/>
            <person name="Henrissat B."/>
            <person name="Morin E."/>
            <person name="Kohler A."/>
            <person name="Barry K."/>
            <person name="LaButti K."/>
            <person name="Morin E."/>
            <person name="Salamov A."/>
            <person name="Lipzen A."/>
            <person name="Mereny Z."/>
            <person name="Hegedus B."/>
            <person name="Baldrian P."/>
            <person name="Stursova M."/>
            <person name="Weitz H."/>
            <person name="Taylor A."/>
            <person name="Grigoriev I.V."/>
            <person name="Nagy L.G."/>
            <person name="Martin F."/>
            <person name="Kauserud H."/>
        </authorList>
    </citation>
    <scope>NUCLEOTIDE SEQUENCE</scope>
    <source>
        <strain evidence="6">CBHHK002</strain>
    </source>
</reference>
<name>A0AAD7ALH1_9AGAR</name>
<comment type="caution">
    <text evidence="6">The sequence shown here is derived from an EMBL/GenBank/DDBJ whole genome shotgun (WGS) entry which is preliminary data.</text>
</comment>
<accession>A0AAD7ALH1</accession>